<evidence type="ECO:0000256" key="4">
    <source>
        <dbReference type="ARBA" id="ARBA00022989"/>
    </source>
</evidence>
<accession>A0A6D2LHN3</accession>
<evidence type="ECO:0000256" key="5">
    <source>
        <dbReference type="ARBA" id="ARBA00023136"/>
    </source>
</evidence>
<dbReference type="GO" id="GO:0016020">
    <property type="term" value="C:membrane"/>
    <property type="evidence" value="ECO:0007669"/>
    <property type="project" value="UniProtKB-SubCell"/>
</dbReference>
<proteinExistence type="predicted"/>
<organism evidence="7 8">
    <name type="scientific">Microthlaspi erraticum</name>
    <dbReference type="NCBI Taxonomy" id="1685480"/>
    <lineage>
        <taxon>Eukaryota</taxon>
        <taxon>Viridiplantae</taxon>
        <taxon>Streptophyta</taxon>
        <taxon>Embryophyta</taxon>
        <taxon>Tracheophyta</taxon>
        <taxon>Spermatophyta</taxon>
        <taxon>Magnoliopsida</taxon>
        <taxon>eudicotyledons</taxon>
        <taxon>Gunneridae</taxon>
        <taxon>Pentapetalae</taxon>
        <taxon>rosids</taxon>
        <taxon>malvids</taxon>
        <taxon>Brassicales</taxon>
        <taxon>Brassicaceae</taxon>
        <taxon>Coluteocarpeae</taxon>
        <taxon>Microthlaspi</taxon>
    </lineage>
</organism>
<keyword evidence="3" id="KW-0732">Signal</keyword>
<keyword evidence="8" id="KW-1185">Reference proteome</keyword>
<name>A0A6D2LHN3_9BRAS</name>
<evidence type="ECO:0000256" key="3">
    <source>
        <dbReference type="ARBA" id="ARBA00022729"/>
    </source>
</evidence>
<dbReference type="EMBL" id="CACVBM020001795">
    <property type="protein sequence ID" value="CAA7059751.1"/>
    <property type="molecule type" value="Genomic_DNA"/>
</dbReference>
<evidence type="ECO:0000256" key="1">
    <source>
        <dbReference type="ARBA" id="ARBA00004167"/>
    </source>
</evidence>
<dbReference type="PANTHER" id="PTHR33138">
    <property type="entry name" value="OS01G0690200 PROTEIN"/>
    <property type="match status" value="1"/>
</dbReference>
<keyword evidence="4" id="KW-1133">Transmembrane helix</keyword>
<comment type="caution">
    <text evidence="7">The sequence shown here is derived from an EMBL/GenBank/DDBJ whole genome shotgun (WGS) entry which is preliminary data.</text>
</comment>
<dbReference type="Proteomes" id="UP000467841">
    <property type="component" value="Unassembled WGS sequence"/>
</dbReference>
<feature type="domain" description="Wall-associated receptor kinase galacturonan-binding" evidence="6">
    <location>
        <begin position="19"/>
        <end position="82"/>
    </location>
</feature>
<evidence type="ECO:0000259" key="6">
    <source>
        <dbReference type="Pfam" id="PF13947"/>
    </source>
</evidence>
<dbReference type="AlphaFoldDB" id="A0A6D2LHN3"/>
<dbReference type="GO" id="GO:0030247">
    <property type="term" value="F:polysaccharide binding"/>
    <property type="evidence" value="ECO:0007669"/>
    <property type="project" value="InterPro"/>
</dbReference>
<evidence type="ECO:0000256" key="2">
    <source>
        <dbReference type="ARBA" id="ARBA00022692"/>
    </source>
</evidence>
<dbReference type="Pfam" id="PF13947">
    <property type="entry name" value="GUB_WAK_bind"/>
    <property type="match status" value="1"/>
</dbReference>
<keyword evidence="2" id="KW-0812">Transmembrane</keyword>
<evidence type="ECO:0000313" key="7">
    <source>
        <dbReference type="EMBL" id="CAA7059751.1"/>
    </source>
</evidence>
<protein>
    <recommendedName>
        <fullName evidence="6">Wall-associated receptor kinase galacturonan-binding domain-containing protein</fullName>
    </recommendedName>
</protein>
<keyword evidence="5" id="KW-0472">Membrane</keyword>
<comment type="subcellular location">
    <subcellularLocation>
        <location evidence="1">Membrane</location>
        <topology evidence="1">Single-pass membrane protein</topology>
    </subcellularLocation>
</comment>
<evidence type="ECO:0000313" key="8">
    <source>
        <dbReference type="Proteomes" id="UP000467841"/>
    </source>
</evidence>
<gene>
    <name evidence="7" type="ORF">MERR_LOCUS46987</name>
</gene>
<dbReference type="PANTHER" id="PTHR33138:SF11">
    <property type="entry name" value="KINASE-LIKE PROTEIN"/>
    <property type="match status" value="1"/>
</dbReference>
<dbReference type="InterPro" id="IPR025287">
    <property type="entry name" value="WAK_GUB"/>
</dbReference>
<reference evidence="7" key="1">
    <citation type="submission" date="2020-01" db="EMBL/GenBank/DDBJ databases">
        <authorList>
            <person name="Mishra B."/>
        </authorList>
    </citation>
    <scope>NUCLEOTIDE SEQUENCE [LARGE SCALE GENOMIC DNA]</scope>
</reference>
<sequence length="158" mass="18226">MLFLIPSFVFSASDLYTRCRPPFSCGDQSELFYPFWIDSREGCGHPDFKLECSANVAEVSISSVKFRILEVNYFSGIIRLARSDYISTLCPQDPLNATFDETVLPFAPNTELLTIYYDCRREFSVSTFTGEFECEDDSIRNYYVTRTRPLYFEGLVTL</sequence>
<dbReference type="OrthoDB" id="4062651at2759"/>